<dbReference type="EMBL" id="JBHSQH010000001">
    <property type="protein sequence ID" value="MFC5972148.1"/>
    <property type="molecule type" value="Genomic_DNA"/>
</dbReference>
<dbReference type="SUPFAM" id="SSF89796">
    <property type="entry name" value="CoA-transferase family III (CaiB/BaiF)"/>
    <property type="match status" value="1"/>
</dbReference>
<dbReference type="RefSeq" id="WP_247415207.1">
    <property type="nucleotide sequence ID" value="NZ_JALLGW010000001.1"/>
</dbReference>
<dbReference type="InterPro" id="IPR003673">
    <property type="entry name" value="CoA-Trfase_fam_III"/>
</dbReference>
<dbReference type="Gene3D" id="3.40.50.10540">
    <property type="entry name" value="Crotonobetainyl-coa:carnitine coa-transferase, domain 1"/>
    <property type="match status" value="1"/>
</dbReference>
<protein>
    <submittedName>
        <fullName evidence="2">CaiB/BaiF CoA transferase family protein</fullName>
    </submittedName>
</protein>
<dbReference type="InterPro" id="IPR023606">
    <property type="entry name" value="CoA-Trfase_III_dom_1_sf"/>
</dbReference>
<dbReference type="Pfam" id="PF02515">
    <property type="entry name" value="CoA_transf_3"/>
    <property type="match status" value="1"/>
</dbReference>
<dbReference type="Proteomes" id="UP001596099">
    <property type="component" value="Unassembled WGS sequence"/>
</dbReference>
<accession>A0ABD5RP99</accession>
<dbReference type="InterPro" id="IPR044855">
    <property type="entry name" value="CoA-Trfase_III_dom3_sf"/>
</dbReference>
<dbReference type="GO" id="GO:0016740">
    <property type="term" value="F:transferase activity"/>
    <property type="evidence" value="ECO:0007669"/>
    <property type="project" value="UniProtKB-KW"/>
</dbReference>
<comment type="caution">
    <text evidence="2">The sequence shown here is derived from an EMBL/GenBank/DDBJ whole genome shotgun (WGS) entry which is preliminary data.</text>
</comment>
<dbReference type="PANTHER" id="PTHR48207:SF3">
    <property type="entry name" value="SUCCINATE--HYDROXYMETHYLGLUTARATE COA-TRANSFERASE"/>
    <property type="match status" value="1"/>
</dbReference>
<evidence type="ECO:0000313" key="2">
    <source>
        <dbReference type="EMBL" id="MFC5972148.1"/>
    </source>
</evidence>
<reference evidence="2 3" key="1">
    <citation type="journal article" date="2019" name="Int. J. Syst. Evol. Microbiol.">
        <title>The Global Catalogue of Microorganisms (GCM) 10K type strain sequencing project: providing services to taxonomists for standard genome sequencing and annotation.</title>
        <authorList>
            <consortium name="The Broad Institute Genomics Platform"/>
            <consortium name="The Broad Institute Genome Sequencing Center for Infectious Disease"/>
            <person name="Wu L."/>
            <person name="Ma J."/>
        </authorList>
    </citation>
    <scope>NUCLEOTIDE SEQUENCE [LARGE SCALE GENOMIC DNA]</scope>
    <source>
        <strain evidence="2 3">CGMCC 1.12543</strain>
    </source>
</reference>
<dbReference type="PANTHER" id="PTHR48207">
    <property type="entry name" value="SUCCINATE--HYDROXYMETHYLGLUTARATE COA-TRANSFERASE"/>
    <property type="match status" value="1"/>
</dbReference>
<dbReference type="AlphaFoldDB" id="A0ABD5RP99"/>
<keyword evidence="1 2" id="KW-0808">Transferase</keyword>
<sequence>MNEETTSARERQGPLDGLRVIDMSGMISGAFATTMMGDFGADVVMVEHPEVGDPIREWPQKTEDGESLSWKSLGRNKRCITLDLSADRGRDLALELVADADVVFENFRPGTMERWGLGPDDVHEVNERAIMVRLSGYGQTGPKSEKPGFGTVAEGISGWAHANGFADSEPLLPPISLADLTAAQFALQSTMMAIFERDVGRGGSGEGQVIDVSLTEPLWRLFFGAVEAYDRMEYVSERNGNRHSSTAPRNIYETADGYMTMSASNQKIWERVARAIDKPHLVDDPRFEDNETRVENVEALDAEIAEWTRQRTTEEAIEVLEAHDAIVGPVYDMEDIFHDEQFRAREDFVEVDDPDVGPLTTFAPIPKFSRTPGEVEFLGPRHGEHNEEVYRGELGLSESELADLESEGVV</sequence>
<dbReference type="Gene3D" id="3.30.1540.10">
    <property type="entry name" value="formyl-coa transferase, domain 3"/>
    <property type="match status" value="1"/>
</dbReference>
<keyword evidence="3" id="KW-1185">Reference proteome</keyword>
<name>A0ABD5RP99_9EURY</name>
<dbReference type="InterPro" id="IPR050483">
    <property type="entry name" value="CoA-transferase_III_domain"/>
</dbReference>
<gene>
    <name evidence="2" type="ORF">ACFPYI_12480</name>
</gene>
<evidence type="ECO:0000313" key="3">
    <source>
        <dbReference type="Proteomes" id="UP001596099"/>
    </source>
</evidence>
<proteinExistence type="predicted"/>
<organism evidence="2 3">
    <name type="scientific">Halomarina salina</name>
    <dbReference type="NCBI Taxonomy" id="1872699"/>
    <lineage>
        <taxon>Archaea</taxon>
        <taxon>Methanobacteriati</taxon>
        <taxon>Methanobacteriota</taxon>
        <taxon>Stenosarchaea group</taxon>
        <taxon>Halobacteria</taxon>
        <taxon>Halobacteriales</taxon>
        <taxon>Natronomonadaceae</taxon>
        <taxon>Halomarina</taxon>
    </lineage>
</organism>
<evidence type="ECO:0000256" key="1">
    <source>
        <dbReference type="ARBA" id="ARBA00022679"/>
    </source>
</evidence>